<dbReference type="Pfam" id="PF13580">
    <property type="entry name" value="SIS_2"/>
    <property type="match status" value="1"/>
</dbReference>
<gene>
    <name evidence="2" type="ORF">E6G98_11730</name>
</gene>
<dbReference type="EMBL" id="VBAI01000185">
    <property type="protein sequence ID" value="TMJ08615.1"/>
    <property type="molecule type" value="Genomic_DNA"/>
</dbReference>
<dbReference type="PROSITE" id="PS51464">
    <property type="entry name" value="SIS"/>
    <property type="match status" value="1"/>
</dbReference>
<reference evidence="2 3" key="1">
    <citation type="journal article" date="2019" name="Nat. Microbiol.">
        <title>Mediterranean grassland soil C-N compound turnover is dependent on rainfall and depth, and is mediated by genomically divergent microorganisms.</title>
        <authorList>
            <person name="Diamond S."/>
            <person name="Andeer P.F."/>
            <person name="Li Z."/>
            <person name="Crits-Christoph A."/>
            <person name="Burstein D."/>
            <person name="Anantharaman K."/>
            <person name="Lane K.R."/>
            <person name="Thomas B.C."/>
            <person name="Pan C."/>
            <person name="Northen T.R."/>
            <person name="Banfield J.F."/>
        </authorList>
    </citation>
    <scope>NUCLEOTIDE SEQUENCE [LARGE SCALE GENOMIC DNA]</scope>
    <source>
        <strain evidence="2">NP_1</strain>
    </source>
</reference>
<name>A0A537LKT2_9BACT</name>
<dbReference type="GO" id="GO:0097367">
    <property type="term" value="F:carbohydrate derivative binding"/>
    <property type="evidence" value="ECO:0007669"/>
    <property type="project" value="InterPro"/>
</dbReference>
<dbReference type="Gene3D" id="3.40.50.10490">
    <property type="entry name" value="Glucose-6-phosphate isomerase like protein, domain 1"/>
    <property type="match status" value="1"/>
</dbReference>
<evidence type="ECO:0000313" key="3">
    <source>
        <dbReference type="Proteomes" id="UP000315217"/>
    </source>
</evidence>
<organism evidence="2 3">
    <name type="scientific">Candidatus Segetimicrobium genomatis</name>
    <dbReference type="NCBI Taxonomy" id="2569760"/>
    <lineage>
        <taxon>Bacteria</taxon>
        <taxon>Bacillati</taxon>
        <taxon>Candidatus Sysuimicrobiota</taxon>
        <taxon>Candidatus Sysuimicrobiia</taxon>
        <taxon>Candidatus Sysuimicrobiales</taxon>
        <taxon>Candidatus Segetimicrobiaceae</taxon>
        <taxon>Candidatus Segetimicrobium</taxon>
    </lineage>
</organism>
<accession>A0A537LKT2</accession>
<dbReference type="InterPro" id="IPR001347">
    <property type="entry name" value="SIS_dom"/>
</dbReference>
<protein>
    <submittedName>
        <fullName evidence="2">Sugar isomerase domain-containing protein</fullName>
    </submittedName>
</protein>
<feature type="domain" description="SIS" evidence="1">
    <location>
        <begin position="30"/>
        <end position="213"/>
    </location>
</feature>
<evidence type="ECO:0000313" key="2">
    <source>
        <dbReference type="EMBL" id="TMJ08615.1"/>
    </source>
</evidence>
<dbReference type="InterPro" id="IPR046348">
    <property type="entry name" value="SIS_dom_sf"/>
</dbReference>
<keyword evidence="2" id="KW-0413">Isomerase</keyword>
<sequence>MHTFLERIAEVLRLIDETQKEAIARAAGRIAASIKAGRVVYLFGSGHSILPVMDIFPRYGSFPGFVPIIDPRLLWYGAVGPGGARGLLWLERREGYVEGLLADFHLVAQDTMLIFSHGGLNAAPVEVAVHSKARGLYVIAVTSAANYRTAEATHSSGRKLGDIADVVIDNCVPPEDALVAVDGWPYTVAAGSTVAAVAIAMTLLSEVARRLAAEGVRLPVFVSPNRAPEPGHNESVFQAHRELLRKL</sequence>
<dbReference type="GO" id="GO:0016853">
    <property type="term" value="F:isomerase activity"/>
    <property type="evidence" value="ECO:0007669"/>
    <property type="project" value="UniProtKB-KW"/>
</dbReference>
<dbReference type="NCBIfam" id="NF002805">
    <property type="entry name" value="PRK02947.1"/>
    <property type="match status" value="1"/>
</dbReference>
<proteinExistence type="predicted"/>
<dbReference type="AlphaFoldDB" id="A0A537LKT2"/>
<dbReference type="Proteomes" id="UP000315217">
    <property type="component" value="Unassembled WGS sequence"/>
</dbReference>
<dbReference type="GO" id="GO:1901135">
    <property type="term" value="P:carbohydrate derivative metabolic process"/>
    <property type="evidence" value="ECO:0007669"/>
    <property type="project" value="InterPro"/>
</dbReference>
<comment type="caution">
    <text evidence="2">The sequence shown here is derived from an EMBL/GenBank/DDBJ whole genome shotgun (WGS) entry which is preliminary data.</text>
</comment>
<dbReference type="SUPFAM" id="SSF53697">
    <property type="entry name" value="SIS domain"/>
    <property type="match status" value="1"/>
</dbReference>
<evidence type="ECO:0000259" key="1">
    <source>
        <dbReference type="PROSITE" id="PS51464"/>
    </source>
</evidence>